<dbReference type="EMBL" id="PXYL01000010">
    <property type="protein sequence ID" value="PSJ58642.1"/>
    <property type="molecule type" value="Genomic_DNA"/>
</dbReference>
<dbReference type="Pfam" id="PF13204">
    <property type="entry name" value="Apiosidase"/>
    <property type="match status" value="1"/>
</dbReference>
<dbReference type="InterPro" id="IPR024749">
    <property type="entry name" value="Collagen-bd_put"/>
</dbReference>
<accession>A0A2P7S825</accession>
<evidence type="ECO:0000313" key="4">
    <source>
        <dbReference type="EMBL" id="PSJ58642.1"/>
    </source>
</evidence>
<dbReference type="InterPro" id="IPR017853">
    <property type="entry name" value="GH"/>
</dbReference>
<feature type="domain" description="Apiosidase-like catalytic" evidence="3">
    <location>
        <begin position="53"/>
        <end position="357"/>
    </location>
</feature>
<organism evidence="4 5">
    <name type="scientific">Pseudaminobacter soli</name>
    <name type="common">ex Li et al. 2025</name>
    <dbReference type="NCBI Taxonomy" id="1295366"/>
    <lineage>
        <taxon>Bacteria</taxon>
        <taxon>Pseudomonadati</taxon>
        <taxon>Pseudomonadota</taxon>
        <taxon>Alphaproteobacteria</taxon>
        <taxon>Hyphomicrobiales</taxon>
        <taxon>Phyllobacteriaceae</taxon>
        <taxon>Pseudaminobacter</taxon>
    </lineage>
</organism>
<evidence type="ECO:0000256" key="1">
    <source>
        <dbReference type="SAM" id="MobiDB-lite"/>
    </source>
</evidence>
<dbReference type="SUPFAM" id="SSF51445">
    <property type="entry name" value="(Trans)glycosidases"/>
    <property type="match status" value="1"/>
</dbReference>
<feature type="region of interest" description="Disordered" evidence="1">
    <location>
        <begin position="420"/>
        <end position="463"/>
    </location>
</feature>
<evidence type="ECO:0000313" key="5">
    <source>
        <dbReference type="Proteomes" id="UP000240653"/>
    </source>
</evidence>
<dbReference type="PANTHER" id="PTHR37836:SF2">
    <property type="entry name" value="DUF4038 DOMAIN-CONTAINING PROTEIN"/>
    <property type="match status" value="1"/>
</dbReference>
<dbReference type="Pfam" id="PF12904">
    <property type="entry name" value="Collagen_bind_2"/>
    <property type="match status" value="1"/>
</dbReference>
<dbReference type="InterPro" id="IPR025277">
    <property type="entry name" value="Apiosidase-like_cat_dom"/>
</dbReference>
<dbReference type="RefSeq" id="WP_106725739.1">
    <property type="nucleotide sequence ID" value="NZ_PXYL01000010.1"/>
</dbReference>
<feature type="domain" description="Putative collagen-binding" evidence="2">
    <location>
        <begin position="366"/>
        <end position="454"/>
    </location>
</feature>
<dbReference type="Proteomes" id="UP000240653">
    <property type="component" value="Unassembled WGS sequence"/>
</dbReference>
<reference evidence="4 5" key="1">
    <citation type="submission" date="2018-03" db="EMBL/GenBank/DDBJ databases">
        <title>The draft genome of Mesorhizobium soli JCM 19897.</title>
        <authorList>
            <person name="Li L."/>
            <person name="Liu L."/>
            <person name="Liang L."/>
            <person name="Wang T."/>
            <person name="Zhang X."/>
        </authorList>
    </citation>
    <scope>NUCLEOTIDE SEQUENCE [LARGE SCALE GENOMIC DNA]</scope>
    <source>
        <strain evidence="4 5">JCM 19897</strain>
    </source>
</reference>
<evidence type="ECO:0000259" key="3">
    <source>
        <dbReference type="Pfam" id="PF13204"/>
    </source>
</evidence>
<proteinExistence type="predicted"/>
<gene>
    <name evidence="4" type="ORF">C7I85_19335</name>
</gene>
<keyword evidence="5" id="KW-1185">Reference proteome</keyword>
<dbReference type="Gene3D" id="3.20.20.80">
    <property type="entry name" value="Glycosidases"/>
    <property type="match status" value="1"/>
</dbReference>
<evidence type="ECO:0000259" key="2">
    <source>
        <dbReference type="Pfam" id="PF12904"/>
    </source>
</evidence>
<comment type="caution">
    <text evidence="4">The sequence shown here is derived from an EMBL/GenBank/DDBJ whole genome shotgun (WGS) entry which is preliminary data.</text>
</comment>
<sequence>MFAGLAQILRRLSRARGILLTACILLIGAFSAGACGTASDHSQAAFPLQVQPDKRYLLDAAGRPFFINGDAGWSLVTQLTREDAEIYLQNRKSLGFNTLLVNLLEHRFADRAPANIYRDKPFKIDGDFATPNEAYFAHADWVLRRACELGFLVLLAPSYTGHDGGNEGWYQEMVRSGKQKLLAYGRFVGKRYAGLDNILWVEGGDYNPPEKDLVRAVAQGISETDPGALHTAHNAPETAALDYWRGEPWLKVNNVYTYDPVWKAATDQYLRGGNLPFFLIESAYENEHDTYQQRVRMQAYQAVLSGASGHVFGNNPIWHFDGPGLYQTPVTWKEALDGPGSQSMSQLGAFISSVKWWLLEPDVDGKLLIAGQGGEEAHVSAARAKDGSFAVVYLPTSEDVTLDLGQLAGQHIAARWRDPTNGKMSAAEGSPFVAGPQTFRPPRRTEGGSDWILELTAEEEQSQ</sequence>
<dbReference type="AlphaFoldDB" id="A0A2P7S825"/>
<dbReference type="PANTHER" id="PTHR37836">
    <property type="entry name" value="LMO1036 PROTEIN"/>
    <property type="match status" value="1"/>
</dbReference>
<protein>
    <recommendedName>
        <fullName evidence="6">DUF4038 domain-containing protein</fullName>
    </recommendedName>
</protein>
<dbReference type="OrthoDB" id="8108447at2"/>
<evidence type="ECO:0008006" key="6">
    <source>
        <dbReference type="Google" id="ProtNLM"/>
    </source>
</evidence>
<name>A0A2P7S825_9HYPH</name>